<dbReference type="AlphaFoldDB" id="A0A330M3G7"/>
<dbReference type="KEGG" id="sbk:SHEWBE_3276"/>
<organism evidence="2 3">
    <name type="scientific">Shewanella benthica</name>
    <dbReference type="NCBI Taxonomy" id="43661"/>
    <lineage>
        <taxon>Bacteria</taxon>
        <taxon>Pseudomonadati</taxon>
        <taxon>Pseudomonadota</taxon>
        <taxon>Gammaproteobacteria</taxon>
        <taxon>Alteromonadales</taxon>
        <taxon>Shewanellaceae</taxon>
        <taxon>Shewanella</taxon>
    </lineage>
</organism>
<gene>
    <name evidence="2" type="ORF">SHEWBE_3276</name>
</gene>
<keyword evidence="1" id="KW-0472">Membrane</keyword>
<accession>A0A330M3G7</accession>
<feature type="transmembrane region" description="Helical" evidence="1">
    <location>
        <begin position="76"/>
        <end position="103"/>
    </location>
</feature>
<proteinExistence type="predicted"/>
<evidence type="ECO:0000313" key="2">
    <source>
        <dbReference type="EMBL" id="SQH77239.1"/>
    </source>
</evidence>
<dbReference type="Proteomes" id="UP000250123">
    <property type="component" value="Chromosome SHEWBE"/>
</dbReference>
<dbReference type="EMBL" id="LS483452">
    <property type="protein sequence ID" value="SQH77239.1"/>
    <property type="molecule type" value="Genomic_DNA"/>
</dbReference>
<feature type="transmembrane region" description="Helical" evidence="1">
    <location>
        <begin position="40"/>
        <end position="64"/>
    </location>
</feature>
<evidence type="ECO:0000313" key="3">
    <source>
        <dbReference type="Proteomes" id="UP000250123"/>
    </source>
</evidence>
<keyword evidence="1" id="KW-1133">Transmembrane helix</keyword>
<keyword evidence="1" id="KW-0812">Transmembrane</keyword>
<evidence type="ECO:0000256" key="1">
    <source>
        <dbReference type="SAM" id="Phobius"/>
    </source>
</evidence>
<sequence length="114" mass="12261">MVLGYVIEDHRFNLGLPLGFVTHLSPKVSQHDRLSDMNDILLIIITIAAGFLGFGALILGSLGLYSVAEQKGILGISIYIACWLLLGPFITTVSVIVGLYLLFQLVKGSRASAT</sequence>
<reference evidence="3" key="1">
    <citation type="submission" date="2018-06" db="EMBL/GenBank/DDBJ databases">
        <authorList>
            <person name="Cea G.-C."/>
            <person name="William W."/>
        </authorList>
    </citation>
    <scope>NUCLEOTIDE SEQUENCE [LARGE SCALE GENOMIC DNA]</scope>
    <source>
        <strain evidence="3">DB21MT-2</strain>
    </source>
</reference>
<name>A0A330M3G7_9GAMM</name>
<protein>
    <submittedName>
        <fullName evidence="2">Uncharacterized protein</fullName>
    </submittedName>
</protein>